<comment type="catalytic activity">
    <reaction evidence="11 12">
        <text>uridine(44) in tRNA(Ser) + S-adenosyl-L-methionine = 2'-O-methyluridine(44) in tRNA(Ser) + S-adenosyl-L-homocysteine + H(+)</text>
        <dbReference type="Rhea" id="RHEA:43100"/>
        <dbReference type="Rhea" id="RHEA-COMP:10339"/>
        <dbReference type="Rhea" id="RHEA-COMP:10340"/>
        <dbReference type="ChEBI" id="CHEBI:15378"/>
        <dbReference type="ChEBI" id="CHEBI:57856"/>
        <dbReference type="ChEBI" id="CHEBI:59789"/>
        <dbReference type="ChEBI" id="CHEBI:65315"/>
        <dbReference type="ChEBI" id="CHEBI:74478"/>
        <dbReference type="EC" id="2.1.1.211"/>
    </reaction>
</comment>
<evidence type="ECO:0000256" key="8">
    <source>
        <dbReference type="ARBA" id="ARBA00022679"/>
    </source>
</evidence>
<dbReference type="PANTHER" id="PTHR21210:SF0">
    <property type="entry name" value="TRNA (URACIL-O(2)-)-METHYLTRANSFERASE-RELATED"/>
    <property type="match status" value="1"/>
</dbReference>
<evidence type="ECO:0000313" key="13">
    <source>
        <dbReference type="EMBL" id="WBW74490.1"/>
    </source>
</evidence>
<evidence type="ECO:0000256" key="4">
    <source>
        <dbReference type="ARBA" id="ARBA00012795"/>
    </source>
</evidence>
<comment type="function">
    <text evidence="1">Probable adenosyl-L-methionine (AdoMet)-dependent tRNA (uracil-O(2)-)-methyltransferase.</text>
</comment>
<evidence type="ECO:0000256" key="9">
    <source>
        <dbReference type="ARBA" id="ARBA00022691"/>
    </source>
</evidence>
<evidence type="ECO:0000256" key="11">
    <source>
        <dbReference type="ARBA" id="ARBA00047957"/>
    </source>
</evidence>
<dbReference type="SUPFAM" id="SSF53335">
    <property type="entry name" value="S-adenosyl-L-methionine-dependent methyltransferases"/>
    <property type="match status" value="1"/>
</dbReference>
<sequence>MKFPAFWKPTEPHNTLVTHYPLIPSLKTYEWRCILEHDVCYEASIFDRMVMELVYHPERTSSVIMRTDILRDSQNDSILHEGSENVLNSGSYQVDRKIYRRIIPRNQQLDACMEQETILLKGETDKNKRLLLYLPKLDLSLEQPYDHLPYYHPAVAGVALEYTSTKIRVAYLLNTEHQKELPTRLQRTANMLLMVLHKHCKGTVEGYEKRMLHDTVVERNKFQDTYVELKKKYSKQLIEGWVEKTDPRKHVFEDLGIATFLIELWKQMYPSKQSFTFVDIGCGNGLLVHILLSEGYLGYGFDARERKSWKLYPDYVQKNLSEKVLVPFFLKDLEDQPLPFIPVESFTTHDGRFPVNSFIIGNHADELTPYIPILARLNKNSSFISIPCCVHDLTGAKISWSLPKPRDKKHGGRYAMYIEWIRQLSERFDWKVEIEPLRIPSTRNYALIGRSLQQITSSKDADYSPDTLKKIIDENHGASGFLQHAMQVATSNSRSH</sequence>
<evidence type="ECO:0000256" key="5">
    <source>
        <dbReference type="ARBA" id="ARBA00017788"/>
    </source>
</evidence>
<keyword evidence="9 12" id="KW-0949">S-adenosyl-L-methionine</keyword>
<evidence type="ECO:0000256" key="10">
    <source>
        <dbReference type="ARBA" id="ARBA00022694"/>
    </source>
</evidence>
<dbReference type="GeneID" id="80876436"/>
<keyword evidence="6 12" id="KW-0963">Cytoplasm</keyword>
<dbReference type="PANTHER" id="PTHR21210">
    <property type="entry name" value="TRNA (URACIL-O(2)-)-METHYLTRANSFERASE-RELATED"/>
    <property type="match status" value="1"/>
</dbReference>
<protein>
    <recommendedName>
        <fullName evidence="5 12">tRNA (uracil-O(2)-)-methyltransferase</fullName>
        <ecNumber evidence="4 12">2.1.1.211</ecNumber>
    </recommendedName>
</protein>
<accession>A0AAE9WE06</accession>
<keyword evidence="8 12" id="KW-0808">Transferase</keyword>
<name>A0AAE9WE06_9SCHI</name>
<keyword evidence="10 12" id="KW-0819">tRNA processing</keyword>
<comment type="subcellular location">
    <subcellularLocation>
        <location evidence="2 12">Cytoplasm</location>
    </subcellularLocation>
</comment>
<comment type="similarity">
    <text evidence="3 12">Belongs to the TRM44 family.</text>
</comment>
<dbReference type="InterPro" id="IPR011671">
    <property type="entry name" value="tRNA_uracil_MeTrfase"/>
</dbReference>
<reference evidence="13 14" key="1">
    <citation type="journal article" date="2023" name="G3 (Bethesda)">
        <title>A high-quality reference genome for the fission yeast Schizosaccharomyces osmophilus.</title>
        <authorList>
            <person name="Jia G.S."/>
            <person name="Zhang W.C."/>
            <person name="Liang Y."/>
            <person name="Liu X.H."/>
            <person name="Rhind N."/>
            <person name="Pidoux A."/>
            <person name="Brysch-Herzberg M."/>
            <person name="Du L.L."/>
        </authorList>
    </citation>
    <scope>NUCLEOTIDE SEQUENCE [LARGE SCALE GENOMIC DNA]</scope>
    <source>
        <strain evidence="13 14">CBS 15793</strain>
    </source>
</reference>
<dbReference type="GO" id="GO:0141101">
    <property type="term" value="F:tRNA(Ser) (uridine(44)-2'-O-)-methyltransferase activity"/>
    <property type="evidence" value="ECO:0007669"/>
    <property type="project" value="UniProtKB-EC"/>
</dbReference>
<dbReference type="EMBL" id="CP115612">
    <property type="protein sequence ID" value="WBW74490.1"/>
    <property type="molecule type" value="Genomic_DNA"/>
</dbReference>
<keyword evidence="7 12" id="KW-0489">Methyltransferase</keyword>
<organism evidence="13 14">
    <name type="scientific">Schizosaccharomyces osmophilus</name>
    <dbReference type="NCBI Taxonomy" id="2545709"/>
    <lineage>
        <taxon>Eukaryota</taxon>
        <taxon>Fungi</taxon>
        <taxon>Dikarya</taxon>
        <taxon>Ascomycota</taxon>
        <taxon>Taphrinomycotina</taxon>
        <taxon>Schizosaccharomycetes</taxon>
        <taxon>Schizosaccharomycetales</taxon>
        <taxon>Schizosaccharomycetaceae</taxon>
        <taxon>Schizosaccharomyces</taxon>
    </lineage>
</organism>
<dbReference type="Pfam" id="PF07757">
    <property type="entry name" value="AdoMet_MTase"/>
    <property type="match status" value="1"/>
</dbReference>
<evidence type="ECO:0000256" key="2">
    <source>
        <dbReference type="ARBA" id="ARBA00004496"/>
    </source>
</evidence>
<evidence type="ECO:0000256" key="3">
    <source>
        <dbReference type="ARBA" id="ARBA00009056"/>
    </source>
</evidence>
<dbReference type="GO" id="GO:0005737">
    <property type="term" value="C:cytoplasm"/>
    <property type="evidence" value="ECO:0007669"/>
    <property type="project" value="UniProtKB-SubCell"/>
</dbReference>
<evidence type="ECO:0000256" key="7">
    <source>
        <dbReference type="ARBA" id="ARBA00022603"/>
    </source>
</evidence>
<dbReference type="EC" id="2.1.1.211" evidence="4 12"/>
<evidence type="ECO:0000256" key="1">
    <source>
        <dbReference type="ARBA" id="ARBA00002778"/>
    </source>
</evidence>
<dbReference type="KEGG" id="som:SOMG_02956"/>
<dbReference type="Proteomes" id="UP001212411">
    <property type="component" value="Chromosome 2"/>
</dbReference>
<gene>
    <name evidence="13" type="primary">trm44</name>
    <name evidence="13" type="ORF">SOMG_02956</name>
</gene>
<evidence type="ECO:0000313" key="14">
    <source>
        <dbReference type="Proteomes" id="UP001212411"/>
    </source>
</evidence>
<evidence type="ECO:0000256" key="6">
    <source>
        <dbReference type="ARBA" id="ARBA00022490"/>
    </source>
</evidence>
<dbReference type="InterPro" id="IPR029063">
    <property type="entry name" value="SAM-dependent_MTases_sf"/>
</dbReference>
<keyword evidence="14" id="KW-1185">Reference proteome</keyword>
<proteinExistence type="inferred from homology"/>
<dbReference type="AlphaFoldDB" id="A0AAE9WE06"/>
<comment type="function">
    <text evidence="12">Adenosyl-L-methionine (AdoMet)-dependent tRNA (uracil-O(2)-)-methyltransferase.</text>
</comment>
<dbReference type="GO" id="GO:0030488">
    <property type="term" value="P:tRNA methylation"/>
    <property type="evidence" value="ECO:0007669"/>
    <property type="project" value="UniProtKB-UniRule"/>
</dbReference>
<dbReference type="RefSeq" id="XP_056038733.1">
    <property type="nucleotide sequence ID" value="XM_056181747.1"/>
</dbReference>
<evidence type="ECO:0000256" key="12">
    <source>
        <dbReference type="RuleBase" id="RU368004"/>
    </source>
</evidence>